<organism evidence="2 3">
    <name type="scientific">Eimeria maxima</name>
    <name type="common">Coccidian parasite</name>
    <dbReference type="NCBI Taxonomy" id="5804"/>
    <lineage>
        <taxon>Eukaryota</taxon>
        <taxon>Sar</taxon>
        <taxon>Alveolata</taxon>
        <taxon>Apicomplexa</taxon>
        <taxon>Conoidasida</taxon>
        <taxon>Coccidia</taxon>
        <taxon>Eucoccidiorida</taxon>
        <taxon>Eimeriorina</taxon>
        <taxon>Eimeriidae</taxon>
        <taxon>Eimeria</taxon>
    </lineage>
</organism>
<dbReference type="EMBL" id="HG719636">
    <property type="protein sequence ID" value="CDJ58410.1"/>
    <property type="molecule type" value="Genomic_DNA"/>
</dbReference>
<reference evidence="2" key="1">
    <citation type="submission" date="2013-10" db="EMBL/GenBank/DDBJ databases">
        <title>Genomic analysis of the causative agents of coccidiosis in chickens.</title>
        <authorList>
            <person name="Reid A.J."/>
            <person name="Blake D."/>
            <person name="Billington K."/>
            <person name="Browne H."/>
            <person name="Dunn M."/>
            <person name="Hung S."/>
            <person name="Kawahara F."/>
            <person name="Miranda-Saavedra D."/>
            <person name="Mourier T."/>
            <person name="Nagra H."/>
            <person name="Otto T.D."/>
            <person name="Rawlings N."/>
            <person name="Sanchez A."/>
            <person name="Sanders M."/>
            <person name="Subramaniam C."/>
            <person name="Tay Y."/>
            <person name="Dear P."/>
            <person name="Doerig C."/>
            <person name="Gruber A."/>
            <person name="Parkinson J."/>
            <person name="Shirley M."/>
            <person name="Wan K.L."/>
            <person name="Berriman M."/>
            <person name="Tomley F."/>
            <person name="Pain A."/>
        </authorList>
    </citation>
    <scope>NUCLEOTIDE SEQUENCE [LARGE SCALE GENOMIC DNA]</scope>
    <source>
        <strain evidence="2">Weybridge</strain>
    </source>
</reference>
<evidence type="ECO:0000256" key="1">
    <source>
        <dbReference type="SAM" id="MobiDB-lite"/>
    </source>
</evidence>
<name>U6M9S6_EIMMA</name>
<proteinExistence type="predicted"/>
<dbReference type="VEuPathDB" id="ToxoDB:EMWEY_00050440"/>
<dbReference type="RefSeq" id="XP_013335056.1">
    <property type="nucleotide sequence ID" value="XM_013479602.1"/>
</dbReference>
<gene>
    <name evidence="2" type="ORF">EMWEY_00050440</name>
</gene>
<dbReference type="GeneID" id="25339030"/>
<feature type="region of interest" description="Disordered" evidence="1">
    <location>
        <begin position="1"/>
        <end position="109"/>
    </location>
</feature>
<dbReference type="AlphaFoldDB" id="U6M9S6"/>
<protein>
    <submittedName>
        <fullName evidence="2">Uncharacterized protein</fullName>
    </submittedName>
</protein>
<dbReference type="Proteomes" id="UP000030763">
    <property type="component" value="Unassembled WGS sequence"/>
</dbReference>
<reference evidence="2" key="2">
    <citation type="submission" date="2013-10" db="EMBL/GenBank/DDBJ databases">
        <authorList>
            <person name="Aslett M."/>
        </authorList>
    </citation>
    <scope>NUCLEOTIDE SEQUENCE [LARGE SCALE GENOMIC DNA]</scope>
    <source>
        <strain evidence="2">Weybridge</strain>
    </source>
</reference>
<accession>U6M9S6</accession>
<evidence type="ECO:0000313" key="3">
    <source>
        <dbReference type="Proteomes" id="UP000030763"/>
    </source>
</evidence>
<sequence>TQPEPEQPAPVTETPVTEQEGSTGEQGEEEAADKEGTAEGSATTQPEPEQPAPITETPVTEQGSTEEELQKGVGSEDEEGYSTPPTIVEDQGARTPPYQKYYDPDSDDSQWKSQLDYHGKCQDKQIAAKMNLAGNVANVHRGTTKWVLSPHSTLSGPISYCKVCLPEVETECLLKALIVNYAPANASTQERSVLTDIKWKTLCWYLSCTQVL</sequence>
<evidence type="ECO:0000313" key="2">
    <source>
        <dbReference type="EMBL" id="CDJ58410.1"/>
    </source>
</evidence>
<keyword evidence="3" id="KW-1185">Reference proteome</keyword>
<feature type="non-terminal residue" evidence="2">
    <location>
        <position position="1"/>
    </location>
</feature>